<evidence type="ECO:0000313" key="3">
    <source>
        <dbReference type="Proteomes" id="UP001610334"/>
    </source>
</evidence>
<feature type="region of interest" description="Disordered" evidence="1">
    <location>
        <begin position="1"/>
        <end position="37"/>
    </location>
</feature>
<accession>A0ABR4GS85</accession>
<name>A0ABR4GS85_9EURO</name>
<proteinExistence type="predicted"/>
<feature type="region of interest" description="Disordered" evidence="1">
    <location>
        <begin position="49"/>
        <end position="88"/>
    </location>
</feature>
<evidence type="ECO:0000313" key="2">
    <source>
        <dbReference type="EMBL" id="KAL2801934.1"/>
    </source>
</evidence>
<dbReference type="EMBL" id="JBFXLT010000223">
    <property type="protein sequence ID" value="KAL2801934.1"/>
    <property type="molecule type" value="Genomic_DNA"/>
</dbReference>
<feature type="compositionally biased region" description="Basic and acidic residues" evidence="1">
    <location>
        <begin position="52"/>
        <end position="79"/>
    </location>
</feature>
<evidence type="ECO:0000256" key="1">
    <source>
        <dbReference type="SAM" id="MobiDB-lite"/>
    </source>
</evidence>
<feature type="compositionally biased region" description="Basic residues" evidence="1">
    <location>
        <begin position="1"/>
        <end position="14"/>
    </location>
</feature>
<protein>
    <submittedName>
        <fullName evidence="2">Uncharacterized protein</fullName>
    </submittedName>
</protein>
<keyword evidence="3" id="KW-1185">Reference proteome</keyword>
<reference evidence="2 3" key="1">
    <citation type="submission" date="2024-07" db="EMBL/GenBank/DDBJ databases">
        <title>Section-level genome sequencing and comparative genomics of Aspergillus sections Usti and Cavernicolus.</title>
        <authorList>
            <consortium name="Lawrence Berkeley National Laboratory"/>
            <person name="Nybo J.L."/>
            <person name="Vesth T.C."/>
            <person name="Theobald S."/>
            <person name="Frisvad J.C."/>
            <person name="Larsen T.O."/>
            <person name="Kjaerboelling I."/>
            <person name="Rothschild-Mancinelli K."/>
            <person name="Lyhne E.K."/>
            <person name="Kogle M.E."/>
            <person name="Barry K."/>
            <person name="Clum A."/>
            <person name="Na H."/>
            <person name="Ledsgaard L."/>
            <person name="Lin J."/>
            <person name="Lipzen A."/>
            <person name="Kuo A."/>
            <person name="Riley R."/>
            <person name="Mondo S."/>
            <person name="Labutti K."/>
            <person name="Haridas S."/>
            <person name="Pangalinan J."/>
            <person name="Salamov A.A."/>
            <person name="Simmons B.A."/>
            <person name="Magnuson J.K."/>
            <person name="Chen J."/>
            <person name="Drula E."/>
            <person name="Henrissat B."/>
            <person name="Wiebenga A."/>
            <person name="Lubbers R.J."/>
            <person name="Gomes A.C."/>
            <person name="Makela M.R."/>
            <person name="Stajich J."/>
            <person name="Grigoriev I.V."/>
            <person name="Mortensen U.H."/>
            <person name="De Vries R.P."/>
            <person name="Baker S.E."/>
            <person name="Andersen M.R."/>
        </authorList>
    </citation>
    <scope>NUCLEOTIDE SEQUENCE [LARGE SCALE GENOMIC DNA]</scope>
    <source>
        <strain evidence="2 3">CBS 588.65</strain>
    </source>
</reference>
<gene>
    <name evidence="2" type="ORF">BJX63DRAFT_416153</name>
</gene>
<dbReference type="Proteomes" id="UP001610334">
    <property type="component" value="Unassembled WGS sequence"/>
</dbReference>
<sequence>MAHIRQYLKGRSTMKHPPEPNDSSSDEELLVAPPSTTIGLSIPSISWLNKQLESDGDSRPDMRGEKQDSQREQHQDTRDALSQASSRSEALVCTASWGYKLQTAR</sequence>
<organism evidence="2 3">
    <name type="scientific">Aspergillus granulosus</name>
    <dbReference type="NCBI Taxonomy" id="176169"/>
    <lineage>
        <taxon>Eukaryota</taxon>
        <taxon>Fungi</taxon>
        <taxon>Dikarya</taxon>
        <taxon>Ascomycota</taxon>
        <taxon>Pezizomycotina</taxon>
        <taxon>Eurotiomycetes</taxon>
        <taxon>Eurotiomycetidae</taxon>
        <taxon>Eurotiales</taxon>
        <taxon>Aspergillaceae</taxon>
        <taxon>Aspergillus</taxon>
        <taxon>Aspergillus subgen. Nidulantes</taxon>
    </lineage>
</organism>
<comment type="caution">
    <text evidence="2">The sequence shown here is derived from an EMBL/GenBank/DDBJ whole genome shotgun (WGS) entry which is preliminary data.</text>
</comment>